<evidence type="ECO:0000313" key="5">
    <source>
        <dbReference type="Proteomes" id="UP000808337"/>
    </source>
</evidence>
<keyword evidence="2" id="KW-0812">Transmembrane</keyword>
<reference evidence="4 5" key="1">
    <citation type="submission" date="2020-10" db="EMBL/GenBank/DDBJ databases">
        <title>Connecting structure to function with the recovery of over 1000 high-quality activated sludge metagenome-assembled genomes encoding full-length rRNA genes using long-read sequencing.</title>
        <authorList>
            <person name="Singleton C.M."/>
            <person name="Petriglieri F."/>
            <person name="Kristensen J.M."/>
            <person name="Kirkegaard R.H."/>
            <person name="Michaelsen T.Y."/>
            <person name="Andersen M.H."/>
            <person name="Karst S.M."/>
            <person name="Dueholm M.S."/>
            <person name="Nielsen P.H."/>
            <person name="Albertsen M."/>
        </authorList>
    </citation>
    <scope>NUCLEOTIDE SEQUENCE [LARGE SCALE GENOMIC DNA]</scope>
    <source>
        <strain evidence="4">Ribe_18-Q3-R11-54_MAXAC.273</strain>
    </source>
</reference>
<feature type="coiled-coil region" evidence="1">
    <location>
        <begin position="835"/>
        <end position="864"/>
    </location>
</feature>
<protein>
    <recommendedName>
        <fullName evidence="3">HTH luxR-type domain-containing protein</fullName>
    </recommendedName>
</protein>
<feature type="domain" description="HTH luxR-type" evidence="3">
    <location>
        <begin position="939"/>
        <end position="996"/>
    </location>
</feature>
<dbReference type="Gene3D" id="2.60.40.10">
    <property type="entry name" value="Immunoglobulins"/>
    <property type="match status" value="1"/>
</dbReference>
<dbReference type="InterPro" id="IPR015943">
    <property type="entry name" value="WD40/YVTN_repeat-like_dom_sf"/>
</dbReference>
<dbReference type="InterPro" id="IPR036388">
    <property type="entry name" value="WH-like_DNA-bd_sf"/>
</dbReference>
<dbReference type="InterPro" id="IPR011110">
    <property type="entry name" value="Reg_prop"/>
</dbReference>
<dbReference type="Pfam" id="PF07494">
    <property type="entry name" value="Reg_prop"/>
    <property type="match status" value="1"/>
</dbReference>
<dbReference type="Gene3D" id="2.130.10.10">
    <property type="entry name" value="YVTN repeat-like/Quinoprotein amine dehydrogenase"/>
    <property type="match status" value="2"/>
</dbReference>
<dbReference type="SUPFAM" id="SSF46894">
    <property type="entry name" value="C-terminal effector domain of the bipartite response regulators"/>
    <property type="match status" value="1"/>
</dbReference>
<name>A0A9D7SZG3_9BACT</name>
<dbReference type="AlphaFoldDB" id="A0A9D7SZG3"/>
<evidence type="ECO:0000256" key="1">
    <source>
        <dbReference type="SAM" id="Coils"/>
    </source>
</evidence>
<dbReference type="GO" id="GO:0003677">
    <property type="term" value="F:DNA binding"/>
    <property type="evidence" value="ECO:0007669"/>
    <property type="project" value="InterPro"/>
</dbReference>
<dbReference type="SMART" id="SM00421">
    <property type="entry name" value="HTH_LUXR"/>
    <property type="match status" value="1"/>
</dbReference>
<organism evidence="4 5">
    <name type="scientific">Candidatus Opimibacter skivensis</name>
    <dbReference type="NCBI Taxonomy" id="2982028"/>
    <lineage>
        <taxon>Bacteria</taxon>
        <taxon>Pseudomonadati</taxon>
        <taxon>Bacteroidota</taxon>
        <taxon>Saprospiria</taxon>
        <taxon>Saprospirales</taxon>
        <taxon>Saprospiraceae</taxon>
        <taxon>Candidatus Opimibacter</taxon>
    </lineage>
</organism>
<dbReference type="Gene3D" id="1.10.10.10">
    <property type="entry name" value="Winged helix-like DNA-binding domain superfamily/Winged helix DNA-binding domain"/>
    <property type="match status" value="1"/>
</dbReference>
<evidence type="ECO:0000256" key="2">
    <source>
        <dbReference type="SAM" id="Phobius"/>
    </source>
</evidence>
<dbReference type="InterPro" id="IPR000792">
    <property type="entry name" value="Tscrpt_reg_LuxR_C"/>
</dbReference>
<keyword evidence="2" id="KW-1133">Transmembrane helix</keyword>
<dbReference type="GO" id="GO:0006355">
    <property type="term" value="P:regulation of DNA-templated transcription"/>
    <property type="evidence" value="ECO:0007669"/>
    <property type="project" value="InterPro"/>
</dbReference>
<accession>A0A9D7SZG3</accession>
<proteinExistence type="predicted"/>
<dbReference type="EMBL" id="JADKGY010000031">
    <property type="protein sequence ID" value="MBK9984817.1"/>
    <property type="molecule type" value="Genomic_DNA"/>
</dbReference>
<dbReference type="SUPFAM" id="SSF63829">
    <property type="entry name" value="Calcium-dependent phosphotriesterase"/>
    <property type="match status" value="2"/>
</dbReference>
<comment type="caution">
    <text evidence="4">The sequence shown here is derived from an EMBL/GenBank/DDBJ whole genome shotgun (WGS) entry which is preliminary data.</text>
</comment>
<evidence type="ECO:0000313" key="4">
    <source>
        <dbReference type="EMBL" id="MBK9984817.1"/>
    </source>
</evidence>
<dbReference type="Proteomes" id="UP000808337">
    <property type="component" value="Unassembled WGS sequence"/>
</dbReference>
<sequence length="1015" mass="115532">MTTTMLRQALILLRNGDWGCTTDGKFILGQGTHRTDFVEILFLIVAILLLPVLATSQSVNIGVPPIWNYTRKIYGAGTQNWDATQDKSGQIYFANNDGLLRFDGKDWTSFPVSNHTIVRSVAIDRDNRIYTGAQSEIGYFFPGPNGVLMYTSLIGLLPPDQRNFEDVWDIVFHKDHVYFRTNRSIFEYDGGKIKIHEMEGGLQKLINTKLGLLLQTENHDLLIFKDGYFQPFRKIEALESSVSGMIEWANDTILFSSLKNGMFFLTNSGAGRWMTAHDEILRQKRIYSSTGLSDGNIAIGTSLDGLIVIDKHRRMYRHLTKKHGLQNNNILHTFCDHDGNLWLGLDNGIDCVVLDSKFTTIFPDDELHATGYSAAVFDHQLYLGVSNGAYIAPWQSYYDPEQGPFFERVINGEGQVWGFTVIDHEMLMGHHEGAFQLKNNVASSISTEPGTWIYIPLNEHYMMSGTYTGLVLYHKINERWIYDRKINGIHESCRIMVKDADGSIWVSHPYRGLYHVIWHEDSKYDPDIKFFDQSGGLPSNLNNYVFSIAGKAIFGTERGVYQFDNAQNRFVPDSSFNSIIGINHRVKAMKEDIKGNIWYVIDDEVGLLLIDDLGVKKQVRKKVFPELAGKLVGGFEFIYPIDENNVLFGTEEGFVHYDAHPGSDQNDTIQVILDAVRAGRSQDSVLFGGYYLHDRTQGVSEVHQLASDLNNLSFSFSATEYKTPYLVQFRTKLEGLEDDWSPWSVDTRRDFTSLGTGNYTFLAQARIKDGHESNVVSYLFRIPPPWFKTTTAKVIYGLGFLGLFAGFMLRQRKRFESEKALMTVTHQEKEAHAIREAEQSKAALSEIQNEKLEVEIKYKNQELALTTMHLVQKAEILLAVQEGLHQIREKSPDPAVTKEVQQLLNMVNFDVKLDEDWEHFAHHFDQVHVDFLKHLRESFPQLSTSDLKLCAYLRMNLSTKEIAPLLNISIRGVEGSRYRLRKKLDLSTDANLTEFILRLSPTITVTNSSPTVNSN</sequence>
<dbReference type="InterPro" id="IPR016032">
    <property type="entry name" value="Sig_transdc_resp-reg_C-effctor"/>
</dbReference>
<evidence type="ECO:0000259" key="3">
    <source>
        <dbReference type="SMART" id="SM00421"/>
    </source>
</evidence>
<keyword evidence="1" id="KW-0175">Coiled coil</keyword>
<dbReference type="InterPro" id="IPR013783">
    <property type="entry name" value="Ig-like_fold"/>
</dbReference>
<feature type="transmembrane region" description="Helical" evidence="2">
    <location>
        <begin position="37"/>
        <end position="54"/>
    </location>
</feature>
<gene>
    <name evidence="4" type="ORF">IPP15_21045</name>
</gene>
<keyword evidence="2" id="KW-0472">Membrane</keyword>